<dbReference type="GO" id="GO:0006835">
    <property type="term" value="P:dicarboxylic acid transport"/>
    <property type="evidence" value="ECO:0007669"/>
    <property type="project" value="TreeGrafter"/>
</dbReference>
<feature type="transmembrane region" description="Helical" evidence="7">
    <location>
        <begin position="355"/>
        <end position="378"/>
    </location>
</feature>
<dbReference type="RefSeq" id="WP_126812232.1">
    <property type="nucleotide sequence ID" value="NZ_NGKC01000002.1"/>
</dbReference>
<feature type="transmembrane region" description="Helical" evidence="7">
    <location>
        <begin position="325"/>
        <end position="343"/>
    </location>
</feature>
<dbReference type="OrthoDB" id="9768885at2"/>
<feature type="transmembrane region" description="Helical" evidence="7">
    <location>
        <begin position="185"/>
        <end position="205"/>
    </location>
</feature>
<evidence type="ECO:0000313" key="8">
    <source>
        <dbReference type="EMBL" id="RSU13862.1"/>
    </source>
</evidence>
<dbReference type="InterPro" id="IPR001991">
    <property type="entry name" value="Na-dicarboxylate_symporter"/>
</dbReference>
<dbReference type="GO" id="GO:0005886">
    <property type="term" value="C:plasma membrane"/>
    <property type="evidence" value="ECO:0007669"/>
    <property type="project" value="UniProtKB-SubCell"/>
</dbReference>
<evidence type="ECO:0000256" key="6">
    <source>
        <dbReference type="ARBA" id="ARBA00023136"/>
    </source>
</evidence>
<reference evidence="8 9" key="1">
    <citation type="submission" date="2017-05" db="EMBL/GenBank/DDBJ databases">
        <title>Vagococcus spp. assemblies.</title>
        <authorList>
            <person name="Gulvik C.A."/>
        </authorList>
    </citation>
    <scope>NUCLEOTIDE SEQUENCE [LARGE SCALE GENOMIC DNA]</scope>
    <source>
        <strain evidence="8 9">LMG 24798</strain>
    </source>
</reference>
<accession>A0A430B0X3</accession>
<feature type="transmembrane region" description="Helical" evidence="7">
    <location>
        <begin position="12"/>
        <end position="34"/>
    </location>
</feature>
<evidence type="ECO:0000256" key="5">
    <source>
        <dbReference type="ARBA" id="ARBA00022989"/>
    </source>
</evidence>
<keyword evidence="2" id="KW-0813">Transport</keyword>
<comment type="subcellular location">
    <subcellularLocation>
        <location evidence="1">Cell membrane</location>
        <topology evidence="1">Multi-pass membrane protein</topology>
    </subcellularLocation>
</comment>
<sequence length="412" mass="44329">MQLIKNNKGSLLMLLGVTLGGLFGVFFGDLTVYVKPIGEIFLNAMYVLIVPLVFLSLVNAITSTKEINRLGKILSTTLLVFLTTAVVMGVISYIVVYFYNPFEGIDTEQVRGLMGEAAQQETHSLGEIIVNTFTVSNFLDLFDKSHLLQLIFFSIFLGIALILVGEAAEPSIKVIRSANEVTMKLVELLMKVAPVGLGCYFAYTIGDLGTQILGGYVKSLILYIVITLVYYFGMFSLYAFLSGGSKGVRLFWRNAAEPSLIALATASSSASIPANLIATKKMGVPDDIAETVIPLGANTHKDGSVLGGMLKIIFLYTIFGKDYHSISQAFIVIAVALIVGVVIGSIPSGGLTAELLIVTLFGFPLEMIPAVVIISTIIDIPATLLNSTGNTVCAMLVSRIVEGKDWLQKVDI</sequence>
<gene>
    <name evidence="8" type="ORF">CBF27_02885</name>
</gene>
<evidence type="ECO:0000256" key="3">
    <source>
        <dbReference type="ARBA" id="ARBA00022475"/>
    </source>
</evidence>
<protein>
    <submittedName>
        <fullName evidence="8">Sodium:proton antiporter</fullName>
    </submittedName>
</protein>
<evidence type="ECO:0000256" key="1">
    <source>
        <dbReference type="ARBA" id="ARBA00004651"/>
    </source>
</evidence>
<dbReference type="SUPFAM" id="SSF118215">
    <property type="entry name" value="Proton glutamate symport protein"/>
    <property type="match status" value="1"/>
</dbReference>
<dbReference type="EMBL" id="NGKC01000002">
    <property type="protein sequence ID" value="RSU13862.1"/>
    <property type="molecule type" value="Genomic_DNA"/>
</dbReference>
<dbReference type="Gene3D" id="1.10.3860.10">
    <property type="entry name" value="Sodium:dicarboxylate symporter"/>
    <property type="match status" value="1"/>
</dbReference>
<dbReference type="PANTHER" id="PTHR42865">
    <property type="entry name" value="PROTON/GLUTAMATE-ASPARTATE SYMPORTER"/>
    <property type="match status" value="1"/>
</dbReference>
<comment type="caution">
    <text evidence="8">The sequence shown here is derived from an EMBL/GenBank/DDBJ whole genome shotgun (WGS) entry which is preliminary data.</text>
</comment>
<feature type="transmembrane region" description="Helical" evidence="7">
    <location>
        <begin position="220"/>
        <end position="241"/>
    </location>
</feature>
<feature type="transmembrane region" description="Helical" evidence="7">
    <location>
        <begin position="73"/>
        <end position="99"/>
    </location>
</feature>
<dbReference type="Proteomes" id="UP000286773">
    <property type="component" value="Unassembled WGS sequence"/>
</dbReference>
<organism evidence="8 9">
    <name type="scientific">Vagococcus acidifermentans</name>
    <dbReference type="NCBI Taxonomy" id="564710"/>
    <lineage>
        <taxon>Bacteria</taxon>
        <taxon>Bacillati</taxon>
        <taxon>Bacillota</taxon>
        <taxon>Bacilli</taxon>
        <taxon>Lactobacillales</taxon>
        <taxon>Enterococcaceae</taxon>
        <taxon>Vagococcus</taxon>
    </lineage>
</organism>
<name>A0A430B0X3_9ENTE</name>
<feature type="transmembrane region" description="Helical" evidence="7">
    <location>
        <begin position="146"/>
        <end position="164"/>
    </location>
</feature>
<keyword evidence="9" id="KW-1185">Reference proteome</keyword>
<keyword evidence="3" id="KW-1003">Cell membrane</keyword>
<dbReference type="InterPro" id="IPR036458">
    <property type="entry name" value="Na:dicarbo_symporter_sf"/>
</dbReference>
<evidence type="ECO:0000256" key="2">
    <source>
        <dbReference type="ARBA" id="ARBA00022448"/>
    </source>
</evidence>
<dbReference type="AlphaFoldDB" id="A0A430B0X3"/>
<dbReference type="PRINTS" id="PR00173">
    <property type="entry name" value="EDTRNSPORT"/>
</dbReference>
<evidence type="ECO:0000313" key="9">
    <source>
        <dbReference type="Proteomes" id="UP000286773"/>
    </source>
</evidence>
<dbReference type="PANTHER" id="PTHR42865:SF7">
    <property type="entry name" value="PROTON_GLUTAMATE-ASPARTATE SYMPORTER"/>
    <property type="match status" value="1"/>
</dbReference>
<dbReference type="Pfam" id="PF00375">
    <property type="entry name" value="SDF"/>
    <property type="match status" value="1"/>
</dbReference>
<evidence type="ECO:0000256" key="4">
    <source>
        <dbReference type="ARBA" id="ARBA00022692"/>
    </source>
</evidence>
<keyword evidence="4 7" id="KW-0812">Transmembrane</keyword>
<keyword evidence="6 7" id="KW-0472">Membrane</keyword>
<proteinExistence type="predicted"/>
<keyword evidence="5 7" id="KW-1133">Transmembrane helix</keyword>
<dbReference type="GO" id="GO:0015293">
    <property type="term" value="F:symporter activity"/>
    <property type="evidence" value="ECO:0007669"/>
    <property type="project" value="UniProtKB-KW"/>
</dbReference>
<evidence type="ECO:0000256" key="7">
    <source>
        <dbReference type="SAM" id="Phobius"/>
    </source>
</evidence>
<feature type="transmembrane region" description="Helical" evidence="7">
    <location>
        <begin position="40"/>
        <end position="61"/>
    </location>
</feature>